<dbReference type="SUPFAM" id="SSF51395">
    <property type="entry name" value="FMN-linked oxidoreductases"/>
    <property type="match status" value="1"/>
</dbReference>
<evidence type="ECO:0000313" key="8">
    <source>
        <dbReference type="EMBL" id="OGY92571.1"/>
    </source>
</evidence>
<proteinExistence type="predicted"/>
<evidence type="ECO:0000256" key="3">
    <source>
        <dbReference type="ARBA" id="ARBA00022630"/>
    </source>
</evidence>
<accession>A0A1G2BTY6</accession>
<dbReference type="Pfam" id="PF01180">
    <property type="entry name" value="DHO_dh"/>
    <property type="match status" value="1"/>
</dbReference>
<dbReference type="GO" id="GO:0009220">
    <property type="term" value="P:pyrimidine ribonucleotide biosynthetic process"/>
    <property type="evidence" value="ECO:0007669"/>
    <property type="project" value="TreeGrafter"/>
</dbReference>
<keyword evidence="5" id="KW-0665">Pyrimidine biosynthesis</keyword>
<comment type="caution">
    <text evidence="8">The sequence shown here is derived from an EMBL/GenBank/DDBJ whole genome shotgun (WGS) entry which is preliminary data.</text>
</comment>
<evidence type="ECO:0000256" key="4">
    <source>
        <dbReference type="ARBA" id="ARBA00022643"/>
    </source>
</evidence>
<dbReference type="AlphaFoldDB" id="A0A1G2BTY6"/>
<gene>
    <name evidence="8" type="ORF">A3H70_00745</name>
</gene>
<organism evidence="8 9">
    <name type="scientific">Candidatus Komeilibacteria bacterium RIFCSPLOWO2_02_FULL_48_11</name>
    <dbReference type="NCBI Taxonomy" id="1798553"/>
    <lineage>
        <taxon>Bacteria</taxon>
        <taxon>Candidatus Komeiliibacteriota</taxon>
    </lineage>
</organism>
<protein>
    <recommendedName>
        <fullName evidence="7">Dihydroorotate dehydrogenase catalytic domain-containing protein</fullName>
    </recommendedName>
</protein>
<dbReference type="InterPro" id="IPR013785">
    <property type="entry name" value="Aldolase_TIM"/>
</dbReference>
<evidence type="ECO:0000259" key="7">
    <source>
        <dbReference type="Pfam" id="PF01180"/>
    </source>
</evidence>
<sequence length="331" mass="36855">MKLRGIDFRHALNASGARNFFGDGWKQTRLVDLFGGWNGSTFVAKTTTMEARMEPERGLGNMRLDPVTLQPVDWFPDCIWFDFWRAITLNAVGLSGPGASALLARNLWQQRTKPFFISFMSVAPTCEERLAELSTFVVLLQLEMWRFCAKFGLQTNISCPNVGLDPRELIPEAHSALDIAAVLGIPLVIKISVEADPQDAANIASHPQCDALCVGNTVKFGRLPERIDWVGLFGTADPAKSPLAKYGGGGLSGPPLFPVLCEWLWQYRQIDQTTPISACGGIFRARDALWLFENRGVNAVELGTVATLRPWRVQRIIHAVNRYFTEKEEEC</sequence>
<dbReference type="PANTHER" id="PTHR48109:SF4">
    <property type="entry name" value="DIHYDROOROTATE DEHYDROGENASE (QUINONE), MITOCHONDRIAL"/>
    <property type="match status" value="1"/>
</dbReference>
<dbReference type="InterPro" id="IPR050074">
    <property type="entry name" value="DHO_dehydrogenase"/>
</dbReference>
<dbReference type="STRING" id="1798553.A3H70_00745"/>
<evidence type="ECO:0000256" key="5">
    <source>
        <dbReference type="ARBA" id="ARBA00022975"/>
    </source>
</evidence>
<evidence type="ECO:0000256" key="1">
    <source>
        <dbReference type="ARBA" id="ARBA00001917"/>
    </source>
</evidence>
<dbReference type="GO" id="GO:0004152">
    <property type="term" value="F:dihydroorotate dehydrogenase activity"/>
    <property type="evidence" value="ECO:0007669"/>
    <property type="project" value="TreeGrafter"/>
</dbReference>
<name>A0A1G2BTY6_9BACT</name>
<dbReference type="GO" id="GO:0006207">
    <property type="term" value="P:'de novo' pyrimidine nucleobase biosynthetic process"/>
    <property type="evidence" value="ECO:0007669"/>
    <property type="project" value="TreeGrafter"/>
</dbReference>
<comment type="pathway">
    <text evidence="2">Pyrimidine metabolism; UMP biosynthesis via de novo pathway.</text>
</comment>
<dbReference type="InterPro" id="IPR005720">
    <property type="entry name" value="Dihydroorotate_DH_cat"/>
</dbReference>
<dbReference type="EMBL" id="MHKO01000019">
    <property type="protein sequence ID" value="OGY92571.1"/>
    <property type="molecule type" value="Genomic_DNA"/>
</dbReference>
<dbReference type="GO" id="GO:0005737">
    <property type="term" value="C:cytoplasm"/>
    <property type="evidence" value="ECO:0007669"/>
    <property type="project" value="InterPro"/>
</dbReference>
<reference evidence="8 9" key="1">
    <citation type="journal article" date="2016" name="Nat. Commun.">
        <title>Thousands of microbial genomes shed light on interconnected biogeochemical processes in an aquifer system.</title>
        <authorList>
            <person name="Anantharaman K."/>
            <person name="Brown C.T."/>
            <person name="Hug L.A."/>
            <person name="Sharon I."/>
            <person name="Castelle C.J."/>
            <person name="Probst A.J."/>
            <person name="Thomas B.C."/>
            <person name="Singh A."/>
            <person name="Wilkins M.J."/>
            <person name="Karaoz U."/>
            <person name="Brodie E.L."/>
            <person name="Williams K.H."/>
            <person name="Hubbard S.S."/>
            <person name="Banfield J.F."/>
        </authorList>
    </citation>
    <scope>NUCLEOTIDE SEQUENCE [LARGE SCALE GENOMIC DNA]</scope>
</reference>
<evidence type="ECO:0000313" key="9">
    <source>
        <dbReference type="Proteomes" id="UP000178109"/>
    </source>
</evidence>
<dbReference type="PANTHER" id="PTHR48109">
    <property type="entry name" value="DIHYDROOROTATE DEHYDROGENASE (QUINONE), MITOCHONDRIAL-RELATED"/>
    <property type="match status" value="1"/>
</dbReference>
<keyword evidence="4" id="KW-0288">FMN</keyword>
<evidence type="ECO:0000256" key="6">
    <source>
        <dbReference type="ARBA" id="ARBA00023002"/>
    </source>
</evidence>
<evidence type="ECO:0000256" key="2">
    <source>
        <dbReference type="ARBA" id="ARBA00004725"/>
    </source>
</evidence>
<feature type="domain" description="Dihydroorotate dehydrogenase catalytic" evidence="7">
    <location>
        <begin position="48"/>
        <end position="321"/>
    </location>
</feature>
<dbReference type="Gene3D" id="3.20.20.70">
    <property type="entry name" value="Aldolase class I"/>
    <property type="match status" value="1"/>
</dbReference>
<keyword evidence="3" id="KW-0285">Flavoprotein</keyword>
<keyword evidence="6" id="KW-0560">Oxidoreductase</keyword>
<dbReference type="Proteomes" id="UP000178109">
    <property type="component" value="Unassembled WGS sequence"/>
</dbReference>
<comment type="cofactor">
    <cofactor evidence="1">
        <name>FMN</name>
        <dbReference type="ChEBI" id="CHEBI:58210"/>
    </cofactor>
</comment>